<feature type="domain" description="CBS" evidence="3">
    <location>
        <begin position="8"/>
        <end position="65"/>
    </location>
</feature>
<protein>
    <submittedName>
        <fullName evidence="4">CBS domain-containing protein</fullName>
    </submittedName>
</protein>
<dbReference type="SUPFAM" id="SSF54631">
    <property type="entry name" value="CBS-domain pair"/>
    <property type="match status" value="1"/>
</dbReference>
<dbReference type="PANTHER" id="PTHR43080">
    <property type="entry name" value="CBS DOMAIN-CONTAINING PROTEIN CBSX3, MITOCHONDRIAL"/>
    <property type="match status" value="1"/>
</dbReference>
<dbReference type="CDD" id="cd04622">
    <property type="entry name" value="CBS_pair_HRP1_like"/>
    <property type="match status" value="1"/>
</dbReference>
<dbReference type="InterPro" id="IPR000644">
    <property type="entry name" value="CBS_dom"/>
</dbReference>
<name>A0A9X4AID1_9BACI</name>
<organism evidence="4 5">
    <name type="scientific">Aquibacillus koreensis</name>
    <dbReference type="NCBI Taxonomy" id="279446"/>
    <lineage>
        <taxon>Bacteria</taxon>
        <taxon>Bacillati</taxon>
        <taxon>Bacillota</taxon>
        <taxon>Bacilli</taxon>
        <taxon>Bacillales</taxon>
        <taxon>Bacillaceae</taxon>
        <taxon>Aquibacillus</taxon>
    </lineage>
</organism>
<dbReference type="PROSITE" id="PS51371">
    <property type="entry name" value="CBS"/>
    <property type="match status" value="2"/>
</dbReference>
<proteinExistence type="predicted"/>
<dbReference type="Pfam" id="PF00571">
    <property type="entry name" value="CBS"/>
    <property type="match status" value="2"/>
</dbReference>
<dbReference type="InterPro" id="IPR051257">
    <property type="entry name" value="Diverse_CBS-Domain"/>
</dbReference>
<gene>
    <name evidence="4" type="ORF">NC661_09540</name>
</gene>
<reference evidence="4" key="1">
    <citation type="submission" date="2022-06" db="EMBL/GenBank/DDBJ databases">
        <title>Aquibacillus sp. a new bacterium isolated from soil saline samples.</title>
        <authorList>
            <person name="Galisteo C."/>
            <person name="De La Haba R."/>
            <person name="Sanchez-Porro C."/>
            <person name="Ventosa A."/>
        </authorList>
    </citation>
    <scope>NUCLEOTIDE SEQUENCE</scope>
    <source>
        <strain evidence="4">JCM 12387</strain>
    </source>
</reference>
<keyword evidence="1 2" id="KW-0129">CBS domain</keyword>
<evidence type="ECO:0000256" key="2">
    <source>
        <dbReference type="PROSITE-ProRule" id="PRU00703"/>
    </source>
</evidence>
<dbReference type="Gene3D" id="3.10.580.10">
    <property type="entry name" value="CBS-domain"/>
    <property type="match status" value="1"/>
</dbReference>
<dbReference type="AlphaFoldDB" id="A0A9X4AID1"/>
<evidence type="ECO:0000259" key="3">
    <source>
        <dbReference type="PROSITE" id="PS51371"/>
    </source>
</evidence>
<dbReference type="InterPro" id="IPR046342">
    <property type="entry name" value="CBS_dom_sf"/>
</dbReference>
<dbReference type="PANTHER" id="PTHR43080:SF2">
    <property type="entry name" value="CBS DOMAIN-CONTAINING PROTEIN"/>
    <property type="match status" value="1"/>
</dbReference>
<evidence type="ECO:0000313" key="4">
    <source>
        <dbReference type="EMBL" id="MDC3420609.1"/>
    </source>
</evidence>
<accession>A0A9X4AID1</accession>
<dbReference type="Proteomes" id="UP001145072">
    <property type="component" value="Unassembled WGS sequence"/>
</dbReference>
<keyword evidence="5" id="KW-1185">Reference proteome</keyword>
<evidence type="ECO:0000256" key="1">
    <source>
        <dbReference type="ARBA" id="ARBA00023122"/>
    </source>
</evidence>
<feature type="domain" description="CBS" evidence="3">
    <location>
        <begin position="73"/>
        <end position="128"/>
    </location>
</feature>
<comment type="caution">
    <text evidence="4">The sequence shown here is derived from an EMBL/GenBank/DDBJ whole genome shotgun (WGS) entry which is preliminary data.</text>
</comment>
<dbReference type="RefSeq" id="WP_259872177.1">
    <property type="nucleotide sequence ID" value="NZ_JAMQJZ010000006.1"/>
</dbReference>
<dbReference type="SMART" id="SM00116">
    <property type="entry name" value="CBS"/>
    <property type="match status" value="2"/>
</dbReference>
<dbReference type="EMBL" id="JAMQJZ010000006">
    <property type="protein sequence ID" value="MDC3420609.1"/>
    <property type="molecule type" value="Genomic_DNA"/>
</dbReference>
<evidence type="ECO:0000313" key="5">
    <source>
        <dbReference type="Proteomes" id="UP001145072"/>
    </source>
</evidence>
<sequence>MKSVKEVMSSNLVHCTADDTIVEAATKMKNNNIGVIPVCGSNQDILGMVTDRDLVIRGYANKKDGSSKVQEVMSDQLVSVSSDTTVQEASDLMAEHQIRRLPVVDSGKLVGIIALGDLALEDQSNRAAGHALEEISERPEVH</sequence>